<dbReference type="InterPro" id="IPR054080">
    <property type="entry name" value="TPR1-like_2nd"/>
</dbReference>
<reference evidence="3" key="3">
    <citation type="submission" date="2015-04" db="UniProtKB">
        <authorList>
            <consortium name="EnsemblPlants"/>
        </authorList>
    </citation>
    <scope>IDENTIFICATION</scope>
    <source>
        <strain evidence="3">cv. Jemalong A17</strain>
    </source>
</reference>
<sequence length="71" mass="8238">MVIAPRFTETNIARIEKASGECLVLIRWLLELLYARTWCRGNGTHDMILKGKWDEAEKYPSGFTKVEDNDH</sequence>
<reference evidence="2 4" key="1">
    <citation type="journal article" date="2011" name="Nature">
        <title>The Medicago genome provides insight into the evolution of rhizobial symbioses.</title>
        <authorList>
            <person name="Young N.D."/>
            <person name="Debelle F."/>
            <person name="Oldroyd G.E."/>
            <person name="Geurts R."/>
            <person name="Cannon S.B."/>
            <person name="Udvardi M.K."/>
            <person name="Benedito V.A."/>
            <person name="Mayer K.F."/>
            <person name="Gouzy J."/>
            <person name="Schoof H."/>
            <person name="Van de Peer Y."/>
            <person name="Proost S."/>
            <person name="Cook D.R."/>
            <person name="Meyers B.C."/>
            <person name="Spannagl M."/>
            <person name="Cheung F."/>
            <person name="De Mita S."/>
            <person name="Krishnakumar V."/>
            <person name="Gundlach H."/>
            <person name="Zhou S."/>
            <person name="Mudge J."/>
            <person name="Bharti A.K."/>
            <person name="Murray J.D."/>
            <person name="Naoumkina M.A."/>
            <person name="Rosen B."/>
            <person name="Silverstein K.A."/>
            <person name="Tang H."/>
            <person name="Rombauts S."/>
            <person name="Zhao P.X."/>
            <person name="Zhou P."/>
            <person name="Barbe V."/>
            <person name="Bardou P."/>
            <person name="Bechner M."/>
            <person name="Bellec A."/>
            <person name="Berger A."/>
            <person name="Berges H."/>
            <person name="Bidwell S."/>
            <person name="Bisseling T."/>
            <person name="Choisne N."/>
            <person name="Couloux A."/>
            <person name="Denny R."/>
            <person name="Deshpande S."/>
            <person name="Dai X."/>
            <person name="Doyle J.J."/>
            <person name="Dudez A.M."/>
            <person name="Farmer A.D."/>
            <person name="Fouteau S."/>
            <person name="Franken C."/>
            <person name="Gibelin C."/>
            <person name="Gish J."/>
            <person name="Goldstein S."/>
            <person name="Gonzalez A.J."/>
            <person name="Green P.J."/>
            <person name="Hallab A."/>
            <person name="Hartog M."/>
            <person name="Hua A."/>
            <person name="Humphray S.J."/>
            <person name="Jeong D.H."/>
            <person name="Jing Y."/>
            <person name="Jocker A."/>
            <person name="Kenton S.M."/>
            <person name="Kim D.J."/>
            <person name="Klee K."/>
            <person name="Lai H."/>
            <person name="Lang C."/>
            <person name="Lin S."/>
            <person name="Macmil S.L."/>
            <person name="Magdelenat G."/>
            <person name="Matthews L."/>
            <person name="McCorrison J."/>
            <person name="Monaghan E.L."/>
            <person name="Mun J.H."/>
            <person name="Najar F.Z."/>
            <person name="Nicholson C."/>
            <person name="Noirot C."/>
            <person name="O'Bleness M."/>
            <person name="Paule C.R."/>
            <person name="Poulain J."/>
            <person name="Prion F."/>
            <person name="Qin B."/>
            <person name="Qu C."/>
            <person name="Retzel E.F."/>
            <person name="Riddle C."/>
            <person name="Sallet E."/>
            <person name="Samain S."/>
            <person name="Samson N."/>
            <person name="Sanders I."/>
            <person name="Saurat O."/>
            <person name="Scarpelli C."/>
            <person name="Schiex T."/>
            <person name="Segurens B."/>
            <person name="Severin A.J."/>
            <person name="Sherrier D.J."/>
            <person name="Shi R."/>
            <person name="Sims S."/>
            <person name="Singer S.R."/>
            <person name="Sinharoy S."/>
            <person name="Sterck L."/>
            <person name="Viollet A."/>
            <person name="Wang B.B."/>
            <person name="Wang K."/>
            <person name="Wang M."/>
            <person name="Wang X."/>
            <person name="Warfsmann J."/>
            <person name="Weissenbach J."/>
            <person name="White D.D."/>
            <person name="White J.D."/>
            <person name="Wiley G.B."/>
            <person name="Wincker P."/>
            <person name="Xing Y."/>
            <person name="Yang L."/>
            <person name="Yao Z."/>
            <person name="Ying F."/>
            <person name="Zhai J."/>
            <person name="Zhou L."/>
            <person name="Zuber A."/>
            <person name="Denarie J."/>
            <person name="Dixon R.A."/>
            <person name="May G.D."/>
            <person name="Schwartz D.C."/>
            <person name="Rogers J."/>
            <person name="Quetier F."/>
            <person name="Town C.D."/>
            <person name="Roe B.A."/>
        </authorList>
    </citation>
    <scope>NUCLEOTIDE SEQUENCE [LARGE SCALE GENOMIC DNA]</scope>
    <source>
        <strain evidence="2">A17</strain>
        <strain evidence="3 4">cv. Jemalong A17</strain>
    </source>
</reference>
<evidence type="ECO:0000259" key="1">
    <source>
        <dbReference type="Pfam" id="PF21889"/>
    </source>
</evidence>
<protein>
    <recommendedName>
        <fullName evidence="1">TPR1-like CTLH-containing domain-containing protein</fullName>
    </recommendedName>
</protein>
<dbReference type="HOGENOM" id="CLU_2743874_0_0_1"/>
<evidence type="ECO:0000313" key="4">
    <source>
        <dbReference type="Proteomes" id="UP000002051"/>
    </source>
</evidence>
<accession>A0A072UAA7</accession>
<name>A0A072UAA7_MEDTR</name>
<gene>
    <name evidence="2" type="ordered locus">MTR_7g056773</name>
</gene>
<reference evidence="2 4" key="2">
    <citation type="journal article" date="2014" name="BMC Genomics">
        <title>An improved genome release (version Mt4.0) for the model legume Medicago truncatula.</title>
        <authorList>
            <person name="Tang H."/>
            <person name="Krishnakumar V."/>
            <person name="Bidwell S."/>
            <person name="Rosen B."/>
            <person name="Chan A."/>
            <person name="Zhou S."/>
            <person name="Gentzbittel L."/>
            <person name="Childs K.L."/>
            <person name="Yandell M."/>
            <person name="Gundlach H."/>
            <person name="Mayer K.F."/>
            <person name="Schwartz D.C."/>
            <person name="Town C.D."/>
        </authorList>
    </citation>
    <scope>GENOME REANNOTATION</scope>
    <source>
        <strain evidence="2">A17</strain>
        <strain evidence="3 4">cv. Jemalong A17</strain>
    </source>
</reference>
<organism evidence="2 4">
    <name type="scientific">Medicago truncatula</name>
    <name type="common">Barrel medic</name>
    <name type="synonym">Medicago tribuloides</name>
    <dbReference type="NCBI Taxonomy" id="3880"/>
    <lineage>
        <taxon>Eukaryota</taxon>
        <taxon>Viridiplantae</taxon>
        <taxon>Streptophyta</taxon>
        <taxon>Embryophyta</taxon>
        <taxon>Tracheophyta</taxon>
        <taxon>Spermatophyta</taxon>
        <taxon>Magnoliopsida</taxon>
        <taxon>eudicotyledons</taxon>
        <taxon>Gunneridae</taxon>
        <taxon>Pentapetalae</taxon>
        <taxon>rosids</taxon>
        <taxon>fabids</taxon>
        <taxon>Fabales</taxon>
        <taxon>Fabaceae</taxon>
        <taxon>Papilionoideae</taxon>
        <taxon>50 kb inversion clade</taxon>
        <taxon>NPAAA clade</taxon>
        <taxon>Hologalegina</taxon>
        <taxon>IRL clade</taxon>
        <taxon>Trifolieae</taxon>
        <taxon>Medicago</taxon>
    </lineage>
</organism>
<evidence type="ECO:0000313" key="3">
    <source>
        <dbReference type="EnsemblPlants" id="KEH22770"/>
    </source>
</evidence>
<dbReference type="EMBL" id="CM001223">
    <property type="protein sequence ID" value="KEH22770.1"/>
    <property type="molecule type" value="Genomic_DNA"/>
</dbReference>
<evidence type="ECO:0000313" key="2">
    <source>
        <dbReference type="EMBL" id="KEH22770.1"/>
    </source>
</evidence>
<feature type="domain" description="TPR1-like CTLH-containing" evidence="1">
    <location>
        <begin position="45"/>
        <end position="71"/>
    </location>
</feature>
<dbReference type="AlphaFoldDB" id="A0A072UAA7"/>
<dbReference type="EnsemblPlants" id="KEH22770">
    <property type="protein sequence ID" value="KEH22770"/>
    <property type="gene ID" value="MTR_7g056773"/>
</dbReference>
<dbReference type="Proteomes" id="UP000002051">
    <property type="component" value="Unassembled WGS sequence"/>
</dbReference>
<proteinExistence type="predicted"/>
<keyword evidence="4" id="KW-1185">Reference proteome</keyword>
<dbReference type="Pfam" id="PF21889">
    <property type="entry name" value="TPR1-like_2nd"/>
    <property type="match status" value="1"/>
</dbReference>